<dbReference type="InterPro" id="IPR023612">
    <property type="entry name" value="Peptidase_M4"/>
</dbReference>
<feature type="compositionally biased region" description="Polar residues" evidence="1">
    <location>
        <begin position="239"/>
        <end position="286"/>
    </location>
</feature>
<dbReference type="Gene3D" id="3.10.450.490">
    <property type="match status" value="1"/>
</dbReference>
<dbReference type="Proteomes" id="UP000735302">
    <property type="component" value="Unassembled WGS sequence"/>
</dbReference>
<dbReference type="InterPro" id="IPR013856">
    <property type="entry name" value="Peptidase_M4_domain"/>
</dbReference>
<feature type="domain" description="Peptidase M4" evidence="2">
    <location>
        <begin position="338"/>
        <end position="464"/>
    </location>
</feature>
<comment type="caution">
    <text evidence="3">The sequence shown here is derived from an EMBL/GenBank/DDBJ whole genome shotgun (WGS) entry which is preliminary data.</text>
</comment>
<name>A0AAV4AEA6_9GAST</name>
<keyword evidence="4" id="KW-1185">Reference proteome</keyword>
<protein>
    <submittedName>
        <fullName evidence="3">Thermolysin metallopeptidase family</fullName>
    </submittedName>
</protein>
<dbReference type="Gene3D" id="3.10.170.10">
    <property type="match status" value="1"/>
</dbReference>
<feature type="region of interest" description="Disordered" evidence="1">
    <location>
        <begin position="239"/>
        <end position="308"/>
    </location>
</feature>
<dbReference type="GO" id="GO:0006508">
    <property type="term" value="P:proteolysis"/>
    <property type="evidence" value="ECO:0007669"/>
    <property type="project" value="InterPro"/>
</dbReference>
<sequence>MDFFGSKLIFWKVFLIFVFAQALSVQLVWAARKIVIFEKKDVPDIGGAESSSVRRRSSSGIVSRLNLGANTGIQAEDTLLSVQGNKKKKYSETYKGYKVFNTGLDVEEEWDGSEAIVSGDVYADIEDDLGSTDYCDLSDAEGKEITLSQFNLTEDDVFIVRENYEHYVYVDITDKARWAVDVELSLFKSDDTFSRPVAFIDTCTREVLDFFDRSGFYTLPSDGTGSNWEWNTDYPTGSETDSFNDWITDSPPDSNTNWYTDSVSNVPTDSNPDSYTGAATTQATTKHSTRGPPTPPTKSPTLQPPGQKCDVVDKAGNPKRVVKFGPGEKFCLGPMRRSSDDRTCFLENQYVKTVDLKNTRNDDSTEIASFQCSRGYDDEKNGGFSPVLDAFFFTTASSRIYRQWYDYVALSDPVPYAKAHFGTNYINAYWDGTSMVFGDGDGQSFYPLTNLDTVAHEMAHGVTEKTSNLIYRLVFKLYICSDTPNEMLNLFKCSPSRSRREASSSETLQQ</sequence>
<dbReference type="PANTHER" id="PTHR33794:SF1">
    <property type="entry name" value="BACILLOLYSIN"/>
    <property type="match status" value="1"/>
</dbReference>
<dbReference type="Pfam" id="PF01447">
    <property type="entry name" value="Peptidase_M4"/>
    <property type="match status" value="1"/>
</dbReference>
<dbReference type="PRINTS" id="PR00730">
    <property type="entry name" value="THERMOLYSIN"/>
</dbReference>
<accession>A0AAV4AEA6</accession>
<evidence type="ECO:0000313" key="3">
    <source>
        <dbReference type="EMBL" id="GFO05085.1"/>
    </source>
</evidence>
<evidence type="ECO:0000256" key="1">
    <source>
        <dbReference type="SAM" id="MobiDB-lite"/>
    </source>
</evidence>
<dbReference type="GO" id="GO:0004222">
    <property type="term" value="F:metalloendopeptidase activity"/>
    <property type="evidence" value="ECO:0007669"/>
    <property type="project" value="InterPro"/>
</dbReference>
<dbReference type="AlphaFoldDB" id="A0AAV4AEA6"/>
<dbReference type="PANTHER" id="PTHR33794">
    <property type="entry name" value="BACILLOLYSIN"/>
    <property type="match status" value="1"/>
</dbReference>
<reference evidence="3 4" key="1">
    <citation type="journal article" date="2021" name="Elife">
        <title>Chloroplast acquisition without the gene transfer in kleptoplastic sea slugs, Plakobranchus ocellatus.</title>
        <authorList>
            <person name="Maeda T."/>
            <person name="Takahashi S."/>
            <person name="Yoshida T."/>
            <person name="Shimamura S."/>
            <person name="Takaki Y."/>
            <person name="Nagai Y."/>
            <person name="Toyoda A."/>
            <person name="Suzuki Y."/>
            <person name="Arimoto A."/>
            <person name="Ishii H."/>
            <person name="Satoh N."/>
            <person name="Nishiyama T."/>
            <person name="Hasebe M."/>
            <person name="Maruyama T."/>
            <person name="Minagawa J."/>
            <person name="Obokata J."/>
            <person name="Shigenobu S."/>
        </authorList>
    </citation>
    <scope>NUCLEOTIDE SEQUENCE [LARGE SCALE GENOMIC DNA]</scope>
</reference>
<dbReference type="Gene3D" id="3.10.450.40">
    <property type="match status" value="1"/>
</dbReference>
<evidence type="ECO:0000313" key="4">
    <source>
        <dbReference type="Proteomes" id="UP000735302"/>
    </source>
</evidence>
<dbReference type="SUPFAM" id="SSF55486">
    <property type="entry name" value="Metalloproteases ('zincins'), catalytic domain"/>
    <property type="match status" value="1"/>
</dbReference>
<gene>
    <name evidence="3" type="ORF">PoB_003159000</name>
</gene>
<organism evidence="3 4">
    <name type="scientific">Plakobranchus ocellatus</name>
    <dbReference type="NCBI Taxonomy" id="259542"/>
    <lineage>
        <taxon>Eukaryota</taxon>
        <taxon>Metazoa</taxon>
        <taxon>Spiralia</taxon>
        <taxon>Lophotrochozoa</taxon>
        <taxon>Mollusca</taxon>
        <taxon>Gastropoda</taxon>
        <taxon>Heterobranchia</taxon>
        <taxon>Euthyneura</taxon>
        <taxon>Panpulmonata</taxon>
        <taxon>Sacoglossa</taxon>
        <taxon>Placobranchoidea</taxon>
        <taxon>Plakobranchidae</taxon>
        <taxon>Plakobranchus</taxon>
    </lineage>
</organism>
<evidence type="ECO:0000259" key="2">
    <source>
        <dbReference type="Pfam" id="PF01447"/>
    </source>
</evidence>
<dbReference type="EMBL" id="BLXT01003746">
    <property type="protein sequence ID" value="GFO05085.1"/>
    <property type="molecule type" value="Genomic_DNA"/>
</dbReference>
<dbReference type="InterPro" id="IPR050728">
    <property type="entry name" value="Zinc_Metalloprotease_M4"/>
</dbReference>
<proteinExistence type="predicted"/>